<proteinExistence type="predicted"/>
<keyword evidence="4" id="KW-1185">Reference proteome</keyword>
<evidence type="ECO:0000313" key="4">
    <source>
        <dbReference type="Proteomes" id="UP001187192"/>
    </source>
</evidence>
<keyword evidence="1" id="KW-0175">Coiled coil</keyword>
<reference evidence="3" key="1">
    <citation type="submission" date="2023-07" db="EMBL/GenBank/DDBJ databases">
        <title>draft genome sequence of fig (Ficus carica).</title>
        <authorList>
            <person name="Takahashi T."/>
            <person name="Nishimura K."/>
        </authorList>
    </citation>
    <scope>NUCLEOTIDE SEQUENCE</scope>
</reference>
<feature type="compositionally biased region" description="Pro residues" evidence="2">
    <location>
        <begin position="60"/>
        <end position="69"/>
    </location>
</feature>
<evidence type="ECO:0000256" key="2">
    <source>
        <dbReference type="SAM" id="MobiDB-lite"/>
    </source>
</evidence>
<organism evidence="3 4">
    <name type="scientific">Ficus carica</name>
    <name type="common">Common fig</name>
    <dbReference type="NCBI Taxonomy" id="3494"/>
    <lineage>
        <taxon>Eukaryota</taxon>
        <taxon>Viridiplantae</taxon>
        <taxon>Streptophyta</taxon>
        <taxon>Embryophyta</taxon>
        <taxon>Tracheophyta</taxon>
        <taxon>Spermatophyta</taxon>
        <taxon>Magnoliopsida</taxon>
        <taxon>eudicotyledons</taxon>
        <taxon>Gunneridae</taxon>
        <taxon>Pentapetalae</taxon>
        <taxon>rosids</taxon>
        <taxon>fabids</taxon>
        <taxon>Rosales</taxon>
        <taxon>Moraceae</taxon>
        <taxon>Ficeae</taxon>
        <taxon>Ficus</taxon>
    </lineage>
</organism>
<sequence length="123" mass="13888">MVRPHKQINLNPQEPDLTNVVATLQRQLLEQQQETNRLREQMARLNQVPHANEVPLQDNPVPPAAPPAPGVRQGVPRNLEGPLVPDGIQANPPLVREDLLFERFRRMKAPEFEGTTDLIEADN</sequence>
<dbReference type="AlphaFoldDB" id="A0AA88J443"/>
<dbReference type="EMBL" id="BTGU01000102">
    <property type="protein sequence ID" value="GMN60801.1"/>
    <property type="molecule type" value="Genomic_DNA"/>
</dbReference>
<feature type="region of interest" description="Disordered" evidence="2">
    <location>
        <begin position="51"/>
        <end position="91"/>
    </location>
</feature>
<comment type="caution">
    <text evidence="3">The sequence shown here is derived from an EMBL/GenBank/DDBJ whole genome shotgun (WGS) entry which is preliminary data.</text>
</comment>
<protein>
    <submittedName>
        <fullName evidence="3">Uncharacterized protein</fullName>
    </submittedName>
</protein>
<evidence type="ECO:0000256" key="1">
    <source>
        <dbReference type="SAM" id="Coils"/>
    </source>
</evidence>
<dbReference type="Proteomes" id="UP001187192">
    <property type="component" value="Unassembled WGS sequence"/>
</dbReference>
<accession>A0AA88J443</accession>
<evidence type="ECO:0000313" key="3">
    <source>
        <dbReference type="EMBL" id="GMN60801.1"/>
    </source>
</evidence>
<name>A0AA88J443_FICCA</name>
<gene>
    <name evidence="3" type="ORF">TIFTF001_029889</name>
</gene>
<feature type="coiled-coil region" evidence="1">
    <location>
        <begin position="21"/>
        <end position="48"/>
    </location>
</feature>